<reference evidence="6" key="2">
    <citation type="submission" date="2020-09" db="EMBL/GenBank/DDBJ databases">
        <authorList>
            <person name="Sun Q."/>
            <person name="Zhou Y."/>
        </authorList>
    </citation>
    <scope>NUCLEOTIDE SEQUENCE</scope>
    <source>
        <strain evidence="6">CGMCC 1.15322</strain>
    </source>
</reference>
<keyword evidence="2" id="KW-0092">Biotin</keyword>
<comment type="caution">
    <text evidence="6">The sequence shown here is derived from an EMBL/GenBank/DDBJ whole genome shotgun (WGS) entry which is preliminary data.</text>
</comment>
<evidence type="ECO:0000313" key="7">
    <source>
        <dbReference type="Proteomes" id="UP000620596"/>
    </source>
</evidence>
<dbReference type="CDD" id="cd16442">
    <property type="entry name" value="BPL"/>
    <property type="match status" value="1"/>
</dbReference>
<evidence type="ECO:0000259" key="5">
    <source>
        <dbReference type="PROSITE" id="PS51733"/>
    </source>
</evidence>
<evidence type="ECO:0000256" key="2">
    <source>
        <dbReference type="ARBA" id="ARBA00023267"/>
    </source>
</evidence>
<evidence type="ECO:0000256" key="3">
    <source>
        <dbReference type="ARBA" id="ARBA00024227"/>
    </source>
</evidence>
<dbReference type="Pfam" id="PF03099">
    <property type="entry name" value="BPL_LplA_LipB"/>
    <property type="match status" value="1"/>
</dbReference>
<sequence>MSFVPLTPIRWPAEAIWEAVAPVLPGFTVEVLPTIDSSNTELMRRFRAAGPTATEAVLLVAEQQTAGRGRMGRAWQSRAGDSLTFSLGMALQPADWSGLSLAVGISIAESLQAVVPPDGQPRIRLKWPNDLWLIDAKSERKLAGILVETASWGELRYVVIGVGINVRALALDGAASAADQPAALPPAALEDILPGVDVALALQLVAKPLVQAVQAFGLFGFAPFQARFAVRDALAGRAVQLSDGTEGVAHGVGENGALLVHTAAGMQEITSSEVSVRPVSPGSARPC</sequence>
<comment type="catalytic activity">
    <reaction evidence="4">
        <text>biotin + L-lysyl-[protein] + ATP = N(6)-biotinyl-L-lysyl-[protein] + AMP + diphosphate + H(+)</text>
        <dbReference type="Rhea" id="RHEA:11756"/>
        <dbReference type="Rhea" id="RHEA-COMP:9752"/>
        <dbReference type="Rhea" id="RHEA-COMP:10505"/>
        <dbReference type="ChEBI" id="CHEBI:15378"/>
        <dbReference type="ChEBI" id="CHEBI:29969"/>
        <dbReference type="ChEBI" id="CHEBI:30616"/>
        <dbReference type="ChEBI" id="CHEBI:33019"/>
        <dbReference type="ChEBI" id="CHEBI:57586"/>
        <dbReference type="ChEBI" id="CHEBI:83144"/>
        <dbReference type="ChEBI" id="CHEBI:456215"/>
        <dbReference type="EC" id="6.3.4.15"/>
    </reaction>
</comment>
<gene>
    <name evidence="6" type="ORF">GCM10011496_08890</name>
</gene>
<feature type="domain" description="BPL/LPL catalytic" evidence="5">
    <location>
        <begin position="32"/>
        <end position="217"/>
    </location>
</feature>
<dbReference type="Pfam" id="PF02237">
    <property type="entry name" value="BPL_C"/>
    <property type="match status" value="1"/>
</dbReference>
<name>A0A916SBX1_9BURK</name>
<protein>
    <recommendedName>
        <fullName evidence="3">biotin--[biotin carboxyl-carrier protein] ligase</fullName>
        <ecNumber evidence="3">6.3.4.15</ecNumber>
    </recommendedName>
</protein>
<dbReference type="AlphaFoldDB" id="A0A916SBX1"/>
<reference evidence="6" key="1">
    <citation type="journal article" date="2014" name="Int. J. Syst. Evol. Microbiol.">
        <title>Complete genome sequence of Corynebacterium casei LMG S-19264T (=DSM 44701T), isolated from a smear-ripened cheese.</title>
        <authorList>
            <consortium name="US DOE Joint Genome Institute (JGI-PGF)"/>
            <person name="Walter F."/>
            <person name="Albersmeier A."/>
            <person name="Kalinowski J."/>
            <person name="Ruckert C."/>
        </authorList>
    </citation>
    <scope>NUCLEOTIDE SEQUENCE</scope>
    <source>
        <strain evidence="6">CGMCC 1.15322</strain>
    </source>
</reference>
<keyword evidence="7" id="KW-1185">Reference proteome</keyword>
<dbReference type="PANTHER" id="PTHR12835:SF5">
    <property type="entry name" value="BIOTIN--PROTEIN LIGASE"/>
    <property type="match status" value="1"/>
</dbReference>
<dbReference type="EMBL" id="BMIG01000002">
    <property type="protein sequence ID" value="GGA90240.1"/>
    <property type="molecule type" value="Genomic_DNA"/>
</dbReference>
<dbReference type="SUPFAM" id="SSF55681">
    <property type="entry name" value="Class II aaRS and biotin synthetases"/>
    <property type="match status" value="1"/>
</dbReference>
<proteinExistence type="predicted"/>
<dbReference type="InterPro" id="IPR004143">
    <property type="entry name" value="BPL_LPL_catalytic"/>
</dbReference>
<evidence type="ECO:0000313" key="6">
    <source>
        <dbReference type="EMBL" id="GGA90240.1"/>
    </source>
</evidence>
<dbReference type="InterPro" id="IPR004408">
    <property type="entry name" value="Biotin_CoA_COase_ligase"/>
</dbReference>
<dbReference type="InterPro" id="IPR003142">
    <property type="entry name" value="BPL_C"/>
</dbReference>
<dbReference type="EC" id="6.3.4.15" evidence="3"/>
<evidence type="ECO:0000256" key="4">
    <source>
        <dbReference type="ARBA" id="ARBA00047846"/>
    </source>
</evidence>
<dbReference type="PANTHER" id="PTHR12835">
    <property type="entry name" value="BIOTIN PROTEIN LIGASE"/>
    <property type="match status" value="1"/>
</dbReference>
<dbReference type="NCBIfam" id="TIGR00121">
    <property type="entry name" value="birA_ligase"/>
    <property type="match status" value="1"/>
</dbReference>
<accession>A0A916SBX1</accession>
<dbReference type="Gene3D" id="2.30.30.100">
    <property type="match status" value="1"/>
</dbReference>
<dbReference type="Proteomes" id="UP000620596">
    <property type="component" value="Unassembled WGS sequence"/>
</dbReference>
<dbReference type="Gene3D" id="3.30.930.10">
    <property type="entry name" value="Bira Bifunctional Protein, Domain 2"/>
    <property type="match status" value="1"/>
</dbReference>
<dbReference type="PROSITE" id="PS51733">
    <property type="entry name" value="BPL_LPL_CATALYTIC"/>
    <property type="match status" value="1"/>
</dbReference>
<dbReference type="GO" id="GO:0004077">
    <property type="term" value="F:biotin--[biotin carboxyl-carrier protein] ligase activity"/>
    <property type="evidence" value="ECO:0007669"/>
    <property type="project" value="UniProtKB-EC"/>
</dbReference>
<evidence type="ECO:0000256" key="1">
    <source>
        <dbReference type="ARBA" id="ARBA00022598"/>
    </source>
</evidence>
<keyword evidence="1 6" id="KW-0436">Ligase</keyword>
<dbReference type="RefSeq" id="WP_188706975.1">
    <property type="nucleotide sequence ID" value="NZ_BMIG01000002.1"/>
</dbReference>
<dbReference type="GO" id="GO:0005737">
    <property type="term" value="C:cytoplasm"/>
    <property type="evidence" value="ECO:0007669"/>
    <property type="project" value="TreeGrafter"/>
</dbReference>
<dbReference type="InterPro" id="IPR045864">
    <property type="entry name" value="aa-tRNA-synth_II/BPL/LPL"/>
</dbReference>
<organism evidence="6 7">
    <name type="scientific">Polaromonas eurypsychrophila</name>
    <dbReference type="NCBI Taxonomy" id="1614635"/>
    <lineage>
        <taxon>Bacteria</taxon>
        <taxon>Pseudomonadati</taxon>
        <taxon>Pseudomonadota</taxon>
        <taxon>Betaproteobacteria</taxon>
        <taxon>Burkholderiales</taxon>
        <taxon>Comamonadaceae</taxon>
        <taxon>Polaromonas</taxon>
    </lineage>
</organism>